<accession>A0A5R9DWB5</accession>
<dbReference type="Pfam" id="PF05857">
    <property type="entry name" value="TraX"/>
    <property type="match status" value="1"/>
</dbReference>
<evidence type="ECO:0000313" key="3">
    <source>
        <dbReference type="Proteomes" id="UP000306420"/>
    </source>
</evidence>
<dbReference type="AlphaFoldDB" id="A0A5R9DWB5"/>
<evidence type="ECO:0000256" key="1">
    <source>
        <dbReference type="SAM" id="Phobius"/>
    </source>
</evidence>
<feature type="transmembrane region" description="Helical" evidence="1">
    <location>
        <begin position="112"/>
        <end position="131"/>
    </location>
</feature>
<proteinExistence type="predicted"/>
<sequence length="235" mass="26839">MEALNKPQNTFINSTTIKIIAMASMLIDHLGAFVLLPWLQAGNGQVNFETWNSVYTASRAVGRLAFPLFCFLIVEGFQHTSDVKKYLKRLGIFALISEIPFDLARSHTFFDFSGQNVMFTLFSGLFAIWCIEKFEQPIYRFVGVVLSLAFVFILDTDYSTLGVSVIIILYVLRDFRLFQSLFGAFAFIGSWFAMPAFIITYFYNGLKGNLSSKAFYWFYPVHLLLYALIAYLLLS</sequence>
<protein>
    <recommendedName>
        <fullName evidence="4">TraX protein</fullName>
    </recommendedName>
</protein>
<keyword evidence="1" id="KW-0812">Transmembrane</keyword>
<dbReference type="RefSeq" id="WP_138404528.1">
    <property type="nucleotide sequence ID" value="NZ_VBSP01000017.1"/>
</dbReference>
<dbReference type="InterPro" id="IPR008875">
    <property type="entry name" value="TraX"/>
</dbReference>
<feature type="transmembrane region" description="Helical" evidence="1">
    <location>
        <begin position="138"/>
        <end position="171"/>
    </location>
</feature>
<reference evidence="2 3" key="1">
    <citation type="submission" date="2019-05" db="EMBL/GenBank/DDBJ databases">
        <title>The metagenome of a microbial culture collection derived from dairy environment covers the genomic content of the human microbiome.</title>
        <authorList>
            <person name="Roder T."/>
            <person name="Wuthrich D."/>
            <person name="Sattari Z."/>
            <person name="Von Ah U."/>
            <person name="Bar C."/>
            <person name="Ronchi F."/>
            <person name="Macpherson A.J."/>
            <person name="Ganal-Vonarburg S.C."/>
            <person name="Bruggmann R."/>
            <person name="Vergeres G."/>
        </authorList>
    </citation>
    <scope>NUCLEOTIDE SEQUENCE [LARGE SCALE GENOMIC DNA]</scope>
    <source>
        <strain evidence="2 3">FAM 24227</strain>
    </source>
</reference>
<keyword evidence="1" id="KW-0472">Membrane</keyword>
<organism evidence="2 3">
    <name type="scientific">Ruoffia tabacinasalis</name>
    <dbReference type="NCBI Taxonomy" id="87458"/>
    <lineage>
        <taxon>Bacteria</taxon>
        <taxon>Bacillati</taxon>
        <taxon>Bacillota</taxon>
        <taxon>Bacilli</taxon>
        <taxon>Lactobacillales</taxon>
        <taxon>Aerococcaceae</taxon>
        <taxon>Ruoffia</taxon>
    </lineage>
</organism>
<dbReference type="OrthoDB" id="9781069at2"/>
<feature type="transmembrane region" description="Helical" evidence="1">
    <location>
        <begin position="20"/>
        <end position="40"/>
    </location>
</feature>
<dbReference type="EMBL" id="VBSP01000017">
    <property type="protein sequence ID" value="TLQ41449.1"/>
    <property type="molecule type" value="Genomic_DNA"/>
</dbReference>
<name>A0A5R9DWB5_9LACT</name>
<feature type="transmembrane region" description="Helical" evidence="1">
    <location>
        <begin position="215"/>
        <end position="234"/>
    </location>
</feature>
<feature type="transmembrane region" description="Helical" evidence="1">
    <location>
        <begin position="177"/>
        <end position="203"/>
    </location>
</feature>
<gene>
    <name evidence="2" type="ORF">FEZ33_06140</name>
</gene>
<keyword evidence="1" id="KW-1133">Transmembrane helix</keyword>
<dbReference type="Proteomes" id="UP000306420">
    <property type="component" value="Unassembled WGS sequence"/>
</dbReference>
<evidence type="ECO:0000313" key="2">
    <source>
        <dbReference type="EMBL" id="TLQ41449.1"/>
    </source>
</evidence>
<comment type="caution">
    <text evidence="2">The sequence shown here is derived from an EMBL/GenBank/DDBJ whole genome shotgun (WGS) entry which is preliminary data.</text>
</comment>
<evidence type="ECO:0008006" key="4">
    <source>
        <dbReference type="Google" id="ProtNLM"/>
    </source>
</evidence>